<reference evidence="2" key="1">
    <citation type="submission" date="2013-03" db="EMBL/GenBank/DDBJ databases">
        <title>The Genome Sequence of Anopheles dirus WRAIR2.</title>
        <authorList>
            <consortium name="The Broad Institute Genomics Platform"/>
            <person name="Neafsey D.E."/>
            <person name="Walton C."/>
            <person name="Walker B."/>
            <person name="Young S.K."/>
            <person name="Zeng Q."/>
            <person name="Gargeya S."/>
            <person name="Fitzgerald M."/>
            <person name="Haas B."/>
            <person name="Abouelleil A."/>
            <person name="Allen A.W."/>
            <person name="Alvarado L."/>
            <person name="Arachchi H.M."/>
            <person name="Berlin A.M."/>
            <person name="Chapman S.B."/>
            <person name="Gainer-Dewar J."/>
            <person name="Goldberg J."/>
            <person name="Griggs A."/>
            <person name="Gujja S."/>
            <person name="Hansen M."/>
            <person name="Howarth C."/>
            <person name="Imamovic A."/>
            <person name="Ireland A."/>
            <person name="Larimer J."/>
            <person name="McCowan C."/>
            <person name="Murphy C."/>
            <person name="Pearson M."/>
            <person name="Poon T.W."/>
            <person name="Priest M."/>
            <person name="Roberts A."/>
            <person name="Saif S."/>
            <person name="Shea T."/>
            <person name="Sisk P."/>
            <person name="Sykes S."/>
            <person name="Wortman J."/>
            <person name="Nusbaum C."/>
            <person name="Birren B."/>
        </authorList>
    </citation>
    <scope>NUCLEOTIDE SEQUENCE [LARGE SCALE GENOMIC DNA]</scope>
    <source>
        <strain evidence="2">WRAIR2</strain>
    </source>
</reference>
<keyword evidence="2" id="KW-1185">Reference proteome</keyword>
<dbReference type="EnsemblMetazoa" id="ADIR005761-RA">
    <property type="protein sequence ID" value="ADIR005761-PA"/>
    <property type="gene ID" value="ADIR005761"/>
</dbReference>
<accession>A0A182NDP7</accession>
<dbReference type="Pfam" id="PF05380">
    <property type="entry name" value="Peptidase_A17"/>
    <property type="match status" value="1"/>
</dbReference>
<reference evidence="1" key="2">
    <citation type="submission" date="2020-05" db="UniProtKB">
        <authorList>
            <consortium name="EnsemblMetazoa"/>
        </authorList>
    </citation>
    <scope>IDENTIFICATION</scope>
    <source>
        <strain evidence="1">WRAIR2</strain>
    </source>
</reference>
<dbReference type="Proteomes" id="UP000075884">
    <property type="component" value="Unassembled WGS sequence"/>
</dbReference>
<dbReference type="PANTHER" id="PTHR47331">
    <property type="entry name" value="PHD-TYPE DOMAIN-CONTAINING PROTEIN"/>
    <property type="match status" value="1"/>
</dbReference>
<dbReference type="VEuPathDB" id="VectorBase:ADIR005761"/>
<sequence>MWWDSRSDTFCFKTPASLHSFLEGNAVPTKRQLLSLLMSIYDPLGLIAGFLFFLKVILQEVWRAGVDWDQEIHLVQYEKWRSWIKCLAELEKISIPRCYRQRVDLNENNLQLHIFVDAGADGFAAVAYFRYEQDGIIEVALVGGKTRVAPIKYTSVPRLELQAAVLGTRLAHAIKTAHRQQIHSTRFWTDSKDVICWLRSDHRRYSTIVAHWVGEILEETDIHERQWIPTQLNVADEATKWSKLNAHLTASQWFQGPKFLASPEDSWSFKPCPHSSSEEEQKKPSIYTQRLNLIDSQIGSGCYDRSGTFAASCTTFDILMIAIQAHYPLG</sequence>
<dbReference type="PANTHER" id="PTHR47331:SF4">
    <property type="entry name" value="PEPTIDASE S1 DOMAIN-CONTAINING PROTEIN"/>
    <property type="match status" value="1"/>
</dbReference>
<evidence type="ECO:0000313" key="2">
    <source>
        <dbReference type="Proteomes" id="UP000075884"/>
    </source>
</evidence>
<evidence type="ECO:0000313" key="1">
    <source>
        <dbReference type="EnsemblMetazoa" id="ADIR005761-PA"/>
    </source>
</evidence>
<name>A0A182NDP7_9DIPT</name>
<protein>
    <submittedName>
        <fullName evidence="1">Uncharacterized protein</fullName>
    </submittedName>
</protein>
<organism evidence="1 2">
    <name type="scientific">Anopheles dirus</name>
    <dbReference type="NCBI Taxonomy" id="7168"/>
    <lineage>
        <taxon>Eukaryota</taxon>
        <taxon>Metazoa</taxon>
        <taxon>Ecdysozoa</taxon>
        <taxon>Arthropoda</taxon>
        <taxon>Hexapoda</taxon>
        <taxon>Insecta</taxon>
        <taxon>Pterygota</taxon>
        <taxon>Neoptera</taxon>
        <taxon>Endopterygota</taxon>
        <taxon>Diptera</taxon>
        <taxon>Nematocera</taxon>
        <taxon>Culicoidea</taxon>
        <taxon>Culicidae</taxon>
        <taxon>Anophelinae</taxon>
        <taxon>Anopheles</taxon>
    </lineage>
</organism>
<dbReference type="AlphaFoldDB" id="A0A182NDP7"/>
<proteinExistence type="predicted"/>
<dbReference type="InterPro" id="IPR008042">
    <property type="entry name" value="Retrotrans_Pao"/>
</dbReference>
<dbReference type="STRING" id="7168.A0A182NDP7"/>